<keyword evidence="1" id="KW-0812">Transmembrane</keyword>
<evidence type="ECO:0000313" key="3">
    <source>
        <dbReference type="Proteomes" id="UP000029223"/>
    </source>
</evidence>
<keyword evidence="3" id="KW-1185">Reference proteome</keyword>
<dbReference type="Proteomes" id="UP000029223">
    <property type="component" value="Unassembled WGS sequence"/>
</dbReference>
<dbReference type="InterPro" id="IPR009003">
    <property type="entry name" value="Peptidase_S1_PA"/>
</dbReference>
<reference evidence="3" key="1">
    <citation type="submission" date="2014-09" db="EMBL/GenBank/DDBJ databases">
        <title>Vibrio variabilis JCM 19239. (C206) whole genome shotgun sequence.</title>
        <authorList>
            <person name="Sawabe T."/>
            <person name="Meirelles P."/>
            <person name="Nakanishi M."/>
            <person name="Sayaka M."/>
            <person name="Hattori M."/>
            <person name="Ohkuma M."/>
        </authorList>
    </citation>
    <scope>NUCLEOTIDE SEQUENCE [LARGE SCALE GENOMIC DNA]</scope>
    <source>
        <strain evidence="3">JCM 19239</strain>
    </source>
</reference>
<organism evidence="2 3">
    <name type="scientific">Vibrio variabilis</name>
    <dbReference type="NCBI Taxonomy" id="990271"/>
    <lineage>
        <taxon>Bacteria</taxon>
        <taxon>Pseudomonadati</taxon>
        <taxon>Pseudomonadota</taxon>
        <taxon>Gammaproteobacteria</taxon>
        <taxon>Vibrionales</taxon>
        <taxon>Vibrionaceae</taxon>
        <taxon>Vibrio</taxon>
    </lineage>
</organism>
<feature type="transmembrane region" description="Helical" evidence="1">
    <location>
        <begin position="69"/>
        <end position="88"/>
    </location>
</feature>
<comment type="caution">
    <text evidence="2">The sequence shown here is derived from an EMBL/GenBank/DDBJ whole genome shotgun (WGS) entry which is preliminary data.</text>
</comment>
<dbReference type="Gene3D" id="2.40.10.10">
    <property type="entry name" value="Trypsin-like serine proteases"/>
    <property type="match status" value="1"/>
</dbReference>
<evidence type="ECO:0000313" key="2">
    <source>
        <dbReference type="EMBL" id="GAL27633.1"/>
    </source>
</evidence>
<keyword evidence="1" id="KW-1133">Transmembrane helix</keyword>
<evidence type="ECO:0000256" key="1">
    <source>
        <dbReference type="SAM" id="Phobius"/>
    </source>
</evidence>
<accession>A0ABQ0JFY7</accession>
<keyword evidence="1" id="KW-0472">Membrane</keyword>
<dbReference type="SUPFAM" id="SSF50494">
    <property type="entry name" value="Trypsin-like serine proteases"/>
    <property type="match status" value="1"/>
</dbReference>
<dbReference type="EMBL" id="BBMS01000031">
    <property type="protein sequence ID" value="GAL27633.1"/>
    <property type="molecule type" value="Genomic_DNA"/>
</dbReference>
<proteinExistence type="predicted"/>
<sequence length="94" mass="9881">MGITSFGPTTCGDSNIPVTSVFTEVADHYDWIESVLGGHETATYTISDQDRIDFGQTISPTPNVANSGGGGGGSMSILFGSILALVGWSRRRIK</sequence>
<gene>
    <name evidence="2" type="ORF">JCM19239_1055</name>
</gene>
<dbReference type="InterPro" id="IPR043504">
    <property type="entry name" value="Peptidase_S1_PA_chymotrypsin"/>
</dbReference>
<protein>
    <submittedName>
        <fullName evidence="2">Secreted trypsin-like serine protease</fullName>
    </submittedName>
</protein>
<name>A0ABQ0JFY7_9VIBR</name>